<protein>
    <submittedName>
        <fullName evidence="7">RDD family protein</fullName>
    </submittedName>
</protein>
<evidence type="ECO:0000256" key="5">
    <source>
        <dbReference type="SAM" id="Phobius"/>
    </source>
</evidence>
<dbReference type="InterPro" id="IPR010432">
    <property type="entry name" value="RDD"/>
</dbReference>
<keyword evidence="2 5" id="KW-0812">Transmembrane</keyword>
<evidence type="ECO:0000259" key="6">
    <source>
        <dbReference type="Pfam" id="PF06271"/>
    </source>
</evidence>
<proteinExistence type="predicted"/>
<dbReference type="AlphaFoldDB" id="A0AAN5T0T8"/>
<comment type="caution">
    <text evidence="7">The sequence shown here is derived from an EMBL/GenBank/DDBJ whole genome shotgun (WGS) entry which is preliminary data.</text>
</comment>
<dbReference type="Proteomes" id="UP000866496">
    <property type="component" value="Unassembled WGS sequence"/>
</dbReference>
<dbReference type="EMBL" id="DACWHX010000009">
    <property type="protein sequence ID" value="HAU1880240.1"/>
    <property type="molecule type" value="Genomic_DNA"/>
</dbReference>
<comment type="subcellular location">
    <subcellularLocation>
        <location evidence="1">Membrane</location>
        <topology evidence="1">Multi-pass membrane protein</topology>
    </subcellularLocation>
</comment>
<organism evidence="7 8">
    <name type="scientific">Legionella pneumophila</name>
    <dbReference type="NCBI Taxonomy" id="446"/>
    <lineage>
        <taxon>Bacteria</taxon>
        <taxon>Pseudomonadati</taxon>
        <taxon>Pseudomonadota</taxon>
        <taxon>Gammaproteobacteria</taxon>
        <taxon>Legionellales</taxon>
        <taxon>Legionellaceae</taxon>
        <taxon>Legionella</taxon>
    </lineage>
</organism>
<name>A0AAN5T0T8_LEGPN</name>
<evidence type="ECO:0000256" key="2">
    <source>
        <dbReference type="ARBA" id="ARBA00022692"/>
    </source>
</evidence>
<reference evidence="7" key="2">
    <citation type="submission" date="2019-10" db="EMBL/GenBank/DDBJ databases">
        <authorList>
            <consortium name="NCBI Pathogen Detection Project"/>
        </authorList>
    </citation>
    <scope>NUCLEOTIDE SEQUENCE</scope>
    <source>
        <strain evidence="7">AZ00058701</strain>
    </source>
</reference>
<evidence type="ECO:0000256" key="4">
    <source>
        <dbReference type="ARBA" id="ARBA00023136"/>
    </source>
</evidence>
<feature type="domain" description="RDD" evidence="6">
    <location>
        <begin position="27"/>
        <end position="126"/>
    </location>
</feature>
<evidence type="ECO:0000256" key="1">
    <source>
        <dbReference type="ARBA" id="ARBA00004141"/>
    </source>
</evidence>
<sequence>MIIIFQKLIIEINAGYVFIMFFIKYTGAMIYDLIILSILFFAYTSALLLFTHGQAIPPATRWYQFSLFSIIFVYYYGSIRFGGQTIGMKAWRFKLTTDSGKKLSRQQIIARFFYFIPATLIAPFCLKGNYKLLHQWTQTGFKKV</sequence>
<keyword evidence="4 5" id="KW-0472">Membrane</keyword>
<accession>A0AAN5T0T8</accession>
<evidence type="ECO:0000256" key="3">
    <source>
        <dbReference type="ARBA" id="ARBA00022989"/>
    </source>
</evidence>
<feature type="transmembrane region" description="Helical" evidence="5">
    <location>
        <begin position="62"/>
        <end position="79"/>
    </location>
</feature>
<evidence type="ECO:0000313" key="8">
    <source>
        <dbReference type="Proteomes" id="UP000866496"/>
    </source>
</evidence>
<reference evidence="7" key="1">
    <citation type="journal article" date="2018" name="Genome Biol.">
        <title>SKESA: strategic k-mer extension for scrupulous assemblies.</title>
        <authorList>
            <person name="Souvorov A."/>
            <person name="Agarwala R."/>
            <person name="Lipman D.J."/>
        </authorList>
    </citation>
    <scope>NUCLEOTIDE SEQUENCE</scope>
    <source>
        <strain evidence="7">AZ00058701</strain>
    </source>
</reference>
<dbReference type="Pfam" id="PF06271">
    <property type="entry name" value="RDD"/>
    <property type="match status" value="1"/>
</dbReference>
<feature type="transmembrane region" description="Helical" evidence="5">
    <location>
        <begin position="108"/>
        <end position="126"/>
    </location>
</feature>
<feature type="transmembrane region" description="Helical" evidence="5">
    <location>
        <begin position="29"/>
        <end position="50"/>
    </location>
</feature>
<keyword evidence="3 5" id="KW-1133">Transmembrane helix</keyword>
<dbReference type="GO" id="GO:0016020">
    <property type="term" value="C:membrane"/>
    <property type="evidence" value="ECO:0007669"/>
    <property type="project" value="UniProtKB-SubCell"/>
</dbReference>
<evidence type="ECO:0000313" key="7">
    <source>
        <dbReference type="EMBL" id="HAU1880240.1"/>
    </source>
</evidence>
<gene>
    <name evidence="7" type="ORF">JBJ86_08305</name>
</gene>